<feature type="domain" description="Solute-binding protein family 3/N-terminal" evidence="2">
    <location>
        <begin position="10"/>
        <end position="231"/>
    </location>
</feature>
<dbReference type="EMBL" id="CP053661">
    <property type="protein sequence ID" value="QKD84031.1"/>
    <property type="molecule type" value="Genomic_DNA"/>
</dbReference>
<dbReference type="RefSeq" id="WP_172358099.1">
    <property type="nucleotide sequence ID" value="NZ_CP053661.1"/>
</dbReference>
<dbReference type="KEGG" id="theu:HPC62_19230"/>
<keyword evidence="4" id="KW-1185">Reference proteome</keyword>
<evidence type="ECO:0000256" key="1">
    <source>
        <dbReference type="ARBA" id="ARBA00022729"/>
    </source>
</evidence>
<dbReference type="Gene3D" id="3.40.190.10">
    <property type="entry name" value="Periplasmic binding protein-like II"/>
    <property type="match status" value="2"/>
</dbReference>
<protein>
    <submittedName>
        <fullName evidence="3">Amino acid ABC transporter substrate-binding protein</fullName>
    </submittedName>
</protein>
<dbReference type="SMART" id="SM00062">
    <property type="entry name" value="PBPb"/>
    <property type="match status" value="1"/>
</dbReference>
<accession>A0A6M8BK94</accession>
<sequence length="236" mass="25868">MEFSTLTPGHLTIAASDFDARPMSYLENGERLGYEPAVARAVCAKLGLVPVWQNLPMSEFYSTLHAGQCDVVWFNQAVTAERLSHSRFTRPYGIYDEAVIVRADSPIHTATDLQGMKLGGLADSTNLALGEQFADVTLVPFPGSDQVLPEMLAALRAGEIDALVDDELVLITAAEADPSLRLAFTVETRHPFAIALRPTDEDLRQALDQTLEALLSDGTLAALWGQWIPWRPFPFV</sequence>
<dbReference type="CDD" id="cd13530">
    <property type="entry name" value="PBP2_peptides_like"/>
    <property type="match status" value="1"/>
</dbReference>
<evidence type="ECO:0000313" key="3">
    <source>
        <dbReference type="EMBL" id="QKD84031.1"/>
    </source>
</evidence>
<gene>
    <name evidence="3" type="ORF">HPC62_19230</name>
</gene>
<keyword evidence="1" id="KW-0732">Signal</keyword>
<dbReference type="PANTHER" id="PTHR35936">
    <property type="entry name" value="MEMBRANE-BOUND LYTIC MUREIN TRANSGLYCOSYLASE F"/>
    <property type="match status" value="1"/>
</dbReference>
<proteinExistence type="predicted"/>
<organism evidence="3 4">
    <name type="scientific">Thermoleptolyngbya sichuanensis A183</name>
    <dbReference type="NCBI Taxonomy" id="2737172"/>
    <lineage>
        <taxon>Bacteria</taxon>
        <taxon>Bacillati</taxon>
        <taxon>Cyanobacteriota</taxon>
        <taxon>Cyanophyceae</taxon>
        <taxon>Oculatellales</taxon>
        <taxon>Oculatellaceae</taxon>
        <taxon>Thermoleptolyngbya</taxon>
        <taxon>Thermoleptolyngbya sichuanensis</taxon>
    </lineage>
</organism>
<dbReference type="Proteomes" id="UP000505210">
    <property type="component" value="Chromosome"/>
</dbReference>
<reference evidence="3 4" key="1">
    <citation type="submission" date="2020-05" db="EMBL/GenBank/DDBJ databases">
        <title>Complete genome sequence of of a novel Thermoleptolyngbya strain isolated from hot springs of Ganzi, Sichuan China.</title>
        <authorList>
            <person name="Tang J."/>
            <person name="Daroch M."/>
            <person name="Li L."/>
            <person name="Waleron K."/>
            <person name="Waleron M."/>
            <person name="Waleron M."/>
        </authorList>
    </citation>
    <scope>NUCLEOTIDE SEQUENCE [LARGE SCALE GENOMIC DNA]</scope>
    <source>
        <strain evidence="3 4">PKUAC-SCTA183</strain>
    </source>
</reference>
<name>A0A6M8BK94_9CYAN</name>
<dbReference type="SUPFAM" id="SSF53850">
    <property type="entry name" value="Periplasmic binding protein-like II"/>
    <property type="match status" value="1"/>
</dbReference>
<dbReference type="InterPro" id="IPR001638">
    <property type="entry name" value="Solute-binding_3/MltF_N"/>
</dbReference>
<dbReference type="AlphaFoldDB" id="A0A6M8BK94"/>
<evidence type="ECO:0000259" key="2">
    <source>
        <dbReference type="SMART" id="SM00062"/>
    </source>
</evidence>
<evidence type="ECO:0000313" key="4">
    <source>
        <dbReference type="Proteomes" id="UP000505210"/>
    </source>
</evidence>
<dbReference type="Pfam" id="PF00497">
    <property type="entry name" value="SBP_bac_3"/>
    <property type="match status" value="1"/>
</dbReference>